<dbReference type="HOGENOM" id="CLU_071085_2_0_1"/>
<sequence length="254" mass="28270">MNYITTQYAHALELLEDLVKQDPPVQTDLVVCSTKEEFLTQILPLLHAQSDELRQPSRHPEDGDGSETDETRPSGAGHIFLAQPLHLLHASRFIKLVFTPTITALHGYLAVHKPKPASFYPTSSSSDGQLVILNLLNLHHGTSEFTLQGLSQTFATAVSAAHRTNQQLRLVECRDISDPSNPNRGSALWRAEVPLLNASIKIGDGGAAWGRRTISAMKVASRWFNVQRRIQRDKESEDISYCHEIADSEDEMLI</sequence>
<feature type="region of interest" description="Disordered" evidence="1">
    <location>
        <begin position="50"/>
        <end position="75"/>
    </location>
</feature>
<evidence type="ECO:0000313" key="3">
    <source>
        <dbReference type="Proteomes" id="UP000053617"/>
    </source>
</evidence>
<evidence type="ECO:0000256" key="1">
    <source>
        <dbReference type="SAM" id="MobiDB-lite"/>
    </source>
</evidence>
<accession>A0A0D2IY16</accession>
<dbReference type="RefSeq" id="XP_013275437.1">
    <property type="nucleotide sequence ID" value="XM_013419983.1"/>
</dbReference>
<gene>
    <name evidence="2" type="ORF">Z518_02957</name>
</gene>
<feature type="compositionally biased region" description="Basic and acidic residues" evidence="1">
    <location>
        <begin position="50"/>
        <end position="62"/>
    </location>
</feature>
<protein>
    <submittedName>
        <fullName evidence="2">Uncharacterized protein</fullName>
    </submittedName>
</protein>
<keyword evidence="3" id="KW-1185">Reference proteome</keyword>
<dbReference type="GeneID" id="25291028"/>
<reference evidence="2 3" key="1">
    <citation type="submission" date="2015-01" db="EMBL/GenBank/DDBJ databases">
        <title>The Genome Sequence of Rhinocladiella mackenzie CBS 650.93.</title>
        <authorList>
            <consortium name="The Broad Institute Genomics Platform"/>
            <person name="Cuomo C."/>
            <person name="de Hoog S."/>
            <person name="Gorbushina A."/>
            <person name="Stielow B."/>
            <person name="Teixiera M."/>
            <person name="Abouelleil A."/>
            <person name="Chapman S.B."/>
            <person name="Priest M."/>
            <person name="Young S.K."/>
            <person name="Wortman J."/>
            <person name="Nusbaum C."/>
            <person name="Birren B."/>
        </authorList>
    </citation>
    <scope>NUCLEOTIDE SEQUENCE [LARGE SCALE GENOMIC DNA]</scope>
    <source>
        <strain evidence="2 3">CBS 650.93</strain>
    </source>
</reference>
<dbReference type="VEuPathDB" id="FungiDB:Z518_02957"/>
<evidence type="ECO:0000313" key="2">
    <source>
        <dbReference type="EMBL" id="KIX08301.1"/>
    </source>
</evidence>
<organism evidence="2 3">
    <name type="scientific">Rhinocladiella mackenziei CBS 650.93</name>
    <dbReference type="NCBI Taxonomy" id="1442369"/>
    <lineage>
        <taxon>Eukaryota</taxon>
        <taxon>Fungi</taxon>
        <taxon>Dikarya</taxon>
        <taxon>Ascomycota</taxon>
        <taxon>Pezizomycotina</taxon>
        <taxon>Eurotiomycetes</taxon>
        <taxon>Chaetothyriomycetidae</taxon>
        <taxon>Chaetothyriales</taxon>
        <taxon>Herpotrichiellaceae</taxon>
        <taxon>Rhinocladiella</taxon>
    </lineage>
</organism>
<name>A0A0D2IY16_9EURO</name>
<dbReference type="EMBL" id="KN847476">
    <property type="protein sequence ID" value="KIX08301.1"/>
    <property type="molecule type" value="Genomic_DNA"/>
</dbReference>
<dbReference type="Proteomes" id="UP000053617">
    <property type="component" value="Unassembled WGS sequence"/>
</dbReference>
<proteinExistence type="predicted"/>
<dbReference type="AlphaFoldDB" id="A0A0D2IY16"/>
<dbReference type="OrthoDB" id="5391496at2759"/>